<evidence type="ECO:0000256" key="4">
    <source>
        <dbReference type="ARBA" id="ARBA00022679"/>
    </source>
</evidence>
<comment type="caution">
    <text evidence="7">The sequence shown here is derived from an EMBL/GenBank/DDBJ whole genome shotgun (WGS) entry which is preliminary data.</text>
</comment>
<dbReference type="InterPro" id="IPR029063">
    <property type="entry name" value="SAM-dependent_MTases_sf"/>
</dbReference>
<keyword evidence="3 7" id="KW-0489">Methyltransferase</keyword>
<dbReference type="Pfam" id="PF01739">
    <property type="entry name" value="CheR"/>
    <property type="match status" value="1"/>
</dbReference>
<evidence type="ECO:0000259" key="6">
    <source>
        <dbReference type="PROSITE" id="PS50123"/>
    </source>
</evidence>
<keyword evidence="4 7" id="KW-0808">Transferase</keyword>
<sequence length="271" mass="31776">MNRITEQEFKQFSEYIKLHYGIHLKAEKLSLVASRLNRELAGRNFNNLSDYLSYVVADRTGQAAVTLLDKITTNYTFFMREPAHFYFFRDKVLPYLASTVKDKDLRIWSAACSSGEEPYTLAMMIDEYFGPEKAQWDTKILATDISNQVLEIAGKGIYTKDKIAALPAAWKLNYFRELDGEQSVLADRIRNEVIFRKLNFMDKVFPFKRKFQVIFCRNVMIYFDNKTKYQLIDKLYDLTEYGGYLFIGHSESLDRNATRFKYVMPAVYRKG</sequence>
<comment type="catalytic activity">
    <reaction evidence="1">
        <text>L-glutamyl-[protein] + S-adenosyl-L-methionine = [protein]-L-glutamate 5-O-methyl ester + S-adenosyl-L-homocysteine</text>
        <dbReference type="Rhea" id="RHEA:24452"/>
        <dbReference type="Rhea" id="RHEA-COMP:10208"/>
        <dbReference type="Rhea" id="RHEA-COMP:10311"/>
        <dbReference type="ChEBI" id="CHEBI:29973"/>
        <dbReference type="ChEBI" id="CHEBI:57856"/>
        <dbReference type="ChEBI" id="CHEBI:59789"/>
        <dbReference type="ChEBI" id="CHEBI:82795"/>
        <dbReference type="EC" id="2.1.1.80"/>
    </reaction>
</comment>
<organism evidence="7 8">
    <name type="scientific">Cohnella phaseoli</name>
    <dbReference type="NCBI Taxonomy" id="456490"/>
    <lineage>
        <taxon>Bacteria</taxon>
        <taxon>Bacillati</taxon>
        <taxon>Bacillota</taxon>
        <taxon>Bacilli</taxon>
        <taxon>Bacillales</taxon>
        <taxon>Paenibacillaceae</taxon>
        <taxon>Cohnella</taxon>
    </lineage>
</organism>
<dbReference type="InterPro" id="IPR036804">
    <property type="entry name" value="CheR_N_sf"/>
</dbReference>
<dbReference type="GO" id="GO:0032259">
    <property type="term" value="P:methylation"/>
    <property type="evidence" value="ECO:0007669"/>
    <property type="project" value="UniProtKB-KW"/>
</dbReference>
<evidence type="ECO:0000313" key="8">
    <source>
        <dbReference type="Proteomes" id="UP000256977"/>
    </source>
</evidence>
<dbReference type="PIRSF" id="PIRSF000410">
    <property type="entry name" value="CheR"/>
    <property type="match status" value="1"/>
</dbReference>
<evidence type="ECO:0000256" key="5">
    <source>
        <dbReference type="ARBA" id="ARBA00022691"/>
    </source>
</evidence>
<proteinExistence type="predicted"/>
<evidence type="ECO:0000256" key="1">
    <source>
        <dbReference type="ARBA" id="ARBA00001541"/>
    </source>
</evidence>
<dbReference type="PANTHER" id="PTHR24422:SF26">
    <property type="entry name" value="CHEMOTAXIS PROTEIN METHYLTRANSFERASE"/>
    <property type="match status" value="1"/>
</dbReference>
<dbReference type="AlphaFoldDB" id="A0A3D9I3H4"/>
<dbReference type="EMBL" id="QRDZ01000040">
    <property type="protein sequence ID" value="RED56200.1"/>
    <property type="molecule type" value="Genomic_DNA"/>
</dbReference>
<dbReference type="InterPro" id="IPR026024">
    <property type="entry name" value="Chemotaxis_MeTrfase_CheR"/>
</dbReference>
<keyword evidence="5" id="KW-0949">S-adenosyl-L-methionine</keyword>
<dbReference type="PROSITE" id="PS50123">
    <property type="entry name" value="CHER"/>
    <property type="match status" value="1"/>
</dbReference>
<dbReference type="InterPro" id="IPR050903">
    <property type="entry name" value="Bact_Chemotaxis_MeTrfase"/>
</dbReference>
<dbReference type="SMART" id="SM00138">
    <property type="entry name" value="MeTrc"/>
    <property type="match status" value="1"/>
</dbReference>
<dbReference type="Gene3D" id="1.10.155.10">
    <property type="entry name" value="Chemotaxis receptor methyltransferase CheR, N-terminal domain"/>
    <property type="match status" value="1"/>
</dbReference>
<dbReference type="InterPro" id="IPR022641">
    <property type="entry name" value="CheR_N"/>
</dbReference>
<dbReference type="SUPFAM" id="SSF53335">
    <property type="entry name" value="S-adenosyl-L-methionine-dependent methyltransferases"/>
    <property type="match status" value="1"/>
</dbReference>
<name>A0A3D9I3H4_9BACL</name>
<evidence type="ECO:0000256" key="2">
    <source>
        <dbReference type="ARBA" id="ARBA00012534"/>
    </source>
</evidence>
<keyword evidence="8" id="KW-1185">Reference proteome</keyword>
<dbReference type="EC" id="2.1.1.80" evidence="2"/>
<evidence type="ECO:0000256" key="3">
    <source>
        <dbReference type="ARBA" id="ARBA00022603"/>
    </source>
</evidence>
<dbReference type="Pfam" id="PF03705">
    <property type="entry name" value="CheR_N"/>
    <property type="match status" value="1"/>
</dbReference>
<dbReference type="SUPFAM" id="SSF47757">
    <property type="entry name" value="Chemotaxis receptor methyltransferase CheR, N-terminal domain"/>
    <property type="match status" value="1"/>
</dbReference>
<dbReference type="InterPro" id="IPR022642">
    <property type="entry name" value="CheR_C"/>
</dbReference>
<dbReference type="OrthoDB" id="9816309at2"/>
<dbReference type="PANTHER" id="PTHR24422">
    <property type="entry name" value="CHEMOTAXIS PROTEIN METHYLTRANSFERASE"/>
    <property type="match status" value="1"/>
</dbReference>
<dbReference type="Proteomes" id="UP000256977">
    <property type="component" value="Unassembled WGS sequence"/>
</dbReference>
<dbReference type="Gene3D" id="3.40.50.150">
    <property type="entry name" value="Vaccinia Virus protein VP39"/>
    <property type="match status" value="1"/>
</dbReference>
<accession>A0A3D9I3H4</accession>
<protein>
    <recommendedName>
        <fullName evidence="2">protein-glutamate O-methyltransferase</fullName>
        <ecNumber evidence="2">2.1.1.80</ecNumber>
    </recommendedName>
</protein>
<dbReference type="GO" id="GO:0008983">
    <property type="term" value="F:protein-glutamate O-methyltransferase activity"/>
    <property type="evidence" value="ECO:0007669"/>
    <property type="project" value="UniProtKB-EC"/>
</dbReference>
<dbReference type="RefSeq" id="WP_116065000.1">
    <property type="nucleotide sequence ID" value="NZ_QRDZ01000040.1"/>
</dbReference>
<reference evidence="7 8" key="1">
    <citation type="submission" date="2018-07" db="EMBL/GenBank/DDBJ databases">
        <title>Genomic Encyclopedia of Type Strains, Phase III (KMG-III): the genomes of soil and plant-associated and newly described type strains.</title>
        <authorList>
            <person name="Whitman W."/>
        </authorList>
    </citation>
    <scope>NUCLEOTIDE SEQUENCE [LARGE SCALE GENOMIC DNA]</scope>
    <source>
        <strain evidence="7 8">CECT 7287</strain>
    </source>
</reference>
<feature type="domain" description="CheR-type methyltransferase" evidence="6">
    <location>
        <begin position="1"/>
        <end position="271"/>
    </location>
</feature>
<dbReference type="PRINTS" id="PR00996">
    <property type="entry name" value="CHERMTFRASE"/>
</dbReference>
<evidence type="ECO:0000313" key="7">
    <source>
        <dbReference type="EMBL" id="RED56200.1"/>
    </source>
</evidence>
<dbReference type="InterPro" id="IPR000780">
    <property type="entry name" value="CheR_MeTrfase"/>
</dbReference>
<gene>
    <name evidence="7" type="ORF">DFP98_14040</name>
</gene>